<dbReference type="EMBL" id="AYYK01000004">
    <property type="protein sequence ID" value="KRM79278.1"/>
    <property type="molecule type" value="Genomic_DNA"/>
</dbReference>
<keyword evidence="3" id="KW-1185">Reference proteome</keyword>
<evidence type="ECO:0008006" key="4">
    <source>
        <dbReference type="Google" id="ProtNLM"/>
    </source>
</evidence>
<keyword evidence="1" id="KW-0812">Transmembrane</keyword>
<dbReference type="STRING" id="1423738.FC84_GL001452"/>
<keyword evidence="1" id="KW-0472">Membrane</keyword>
<evidence type="ECO:0000256" key="1">
    <source>
        <dbReference type="SAM" id="Phobius"/>
    </source>
</evidence>
<proteinExistence type="predicted"/>
<dbReference type="InterPro" id="IPR021354">
    <property type="entry name" value="DUF2975"/>
</dbReference>
<gene>
    <name evidence="2" type="ORF">FC84_GL001452</name>
</gene>
<feature type="transmembrane region" description="Helical" evidence="1">
    <location>
        <begin position="41"/>
        <end position="66"/>
    </location>
</feature>
<dbReference type="Pfam" id="PF11188">
    <property type="entry name" value="DUF2975"/>
    <property type="match status" value="1"/>
</dbReference>
<organism evidence="2 3">
    <name type="scientific">Lapidilactobacillus dextrinicus DSM 20335</name>
    <dbReference type="NCBI Taxonomy" id="1423738"/>
    <lineage>
        <taxon>Bacteria</taxon>
        <taxon>Bacillati</taxon>
        <taxon>Bacillota</taxon>
        <taxon>Bacilli</taxon>
        <taxon>Lactobacillales</taxon>
        <taxon>Lactobacillaceae</taxon>
        <taxon>Lapidilactobacillus</taxon>
    </lineage>
</organism>
<protein>
    <recommendedName>
        <fullName evidence="4">DUF2975 domain-containing protein</fullName>
    </recommendedName>
</protein>
<reference evidence="2 3" key="1">
    <citation type="journal article" date="2015" name="Genome Announc.">
        <title>Expanding the biotechnology potential of lactobacilli through comparative genomics of 213 strains and associated genera.</title>
        <authorList>
            <person name="Sun Z."/>
            <person name="Harris H.M."/>
            <person name="McCann A."/>
            <person name="Guo C."/>
            <person name="Argimon S."/>
            <person name="Zhang W."/>
            <person name="Yang X."/>
            <person name="Jeffery I.B."/>
            <person name="Cooney J.C."/>
            <person name="Kagawa T.F."/>
            <person name="Liu W."/>
            <person name="Song Y."/>
            <person name="Salvetti E."/>
            <person name="Wrobel A."/>
            <person name="Rasinkangas P."/>
            <person name="Parkhill J."/>
            <person name="Rea M.C."/>
            <person name="O'Sullivan O."/>
            <person name="Ritari J."/>
            <person name="Douillard F.P."/>
            <person name="Paul Ross R."/>
            <person name="Yang R."/>
            <person name="Briner A.E."/>
            <person name="Felis G.E."/>
            <person name="de Vos W.M."/>
            <person name="Barrangou R."/>
            <person name="Klaenhammer T.R."/>
            <person name="Caufield P.W."/>
            <person name="Cui Y."/>
            <person name="Zhang H."/>
            <person name="O'Toole P.W."/>
        </authorList>
    </citation>
    <scope>NUCLEOTIDE SEQUENCE [LARGE SCALE GENOMIC DNA]</scope>
    <source>
        <strain evidence="2 3">DSM 20335</strain>
    </source>
</reference>
<name>A0A0R2BIC3_9LACO</name>
<feature type="transmembrane region" description="Helical" evidence="1">
    <location>
        <begin position="121"/>
        <end position="141"/>
    </location>
</feature>
<sequence>MFKMKQQIKLLKVALIAGVALILFFATMVAAKLFSGATLKMGLSITLFAAAIVLGSLLVILIAFWLNQLLNIIQKQQVFSQSALPIVAKIKRTIFLIGFDLIGILPQVYQNAQNEDAPGLILIGLGLVFLPFAVGIFATILEQLLIQAVTIKKENDLTI</sequence>
<dbReference type="Proteomes" id="UP000051813">
    <property type="component" value="Unassembled WGS sequence"/>
</dbReference>
<evidence type="ECO:0000313" key="2">
    <source>
        <dbReference type="EMBL" id="KRM79278.1"/>
    </source>
</evidence>
<dbReference type="PATRIC" id="fig|1423738.3.peg.1469"/>
<comment type="caution">
    <text evidence="2">The sequence shown here is derived from an EMBL/GenBank/DDBJ whole genome shotgun (WGS) entry which is preliminary data.</text>
</comment>
<accession>A0A0R2BIC3</accession>
<dbReference type="AlphaFoldDB" id="A0A0R2BIC3"/>
<keyword evidence="1" id="KW-1133">Transmembrane helix</keyword>
<evidence type="ECO:0000313" key="3">
    <source>
        <dbReference type="Proteomes" id="UP000051813"/>
    </source>
</evidence>